<organism evidence="2">
    <name type="scientific">Sesamum latifolium</name>
    <dbReference type="NCBI Taxonomy" id="2727402"/>
    <lineage>
        <taxon>Eukaryota</taxon>
        <taxon>Viridiplantae</taxon>
        <taxon>Streptophyta</taxon>
        <taxon>Embryophyta</taxon>
        <taxon>Tracheophyta</taxon>
        <taxon>Spermatophyta</taxon>
        <taxon>Magnoliopsida</taxon>
        <taxon>eudicotyledons</taxon>
        <taxon>Gunneridae</taxon>
        <taxon>Pentapetalae</taxon>
        <taxon>asterids</taxon>
        <taxon>lamiids</taxon>
        <taxon>Lamiales</taxon>
        <taxon>Pedaliaceae</taxon>
        <taxon>Sesamum</taxon>
    </lineage>
</organism>
<dbReference type="Pfam" id="PF13966">
    <property type="entry name" value="zf-RVT"/>
    <property type="match status" value="1"/>
</dbReference>
<comment type="caution">
    <text evidence="2">The sequence shown here is derived from an EMBL/GenBank/DDBJ whole genome shotgun (WGS) entry which is preliminary data.</text>
</comment>
<reference evidence="2" key="1">
    <citation type="submission" date="2020-06" db="EMBL/GenBank/DDBJ databases">
        <authorList>
            <person name="Li T."/>
            <person name="Hu X."/>
            <person name="Zhang T."/>
            <person name="Song X."/>
            <person name="Zhang H."/>
            <person name="Dai N."/>
            <person name="Sheng W."/>
            <person name="Hou X."/>
            <person name="Wei L."/>
        </authorList>
    </citation>
    <scope>NUCLEOTIDE SEQUENCE</scope>
    <source>
        <strain evidence="2">KEN1</strain>
        <tissue evidence="2">Leaf</tissue>
    </source>
</reference>
<dbReference type="InterPro" id="IPR027410">
    <property type="entry name" value="TCP-1-like_intermed_sf"/>
</dbReference>
<feature type="domain" description="Reverse transcriptase zinc-binding" evidence="1">
    <location>
        <begin position="693"/>
        <end position="783"/>
    </location>
</feature>
<evidence type="ECO:0000259" key="1">
    <source>
        <dbReference type="Pfam" id="PF13966"/>
    </source>
</evidence>
<dbReference type="AlphaFoldDB" id="A0AAW2X4L3"/>
<dbReference type="Gene3D" id="3.30.260.10">
    <property type="entry name" value="TCP-1-like chaperonin intermediate domain"/>
    <property type="match status" value="1"/>
</dbReference>
<sequence>MSRYLEVGAQTVIELKDKQLRAEDALNATKIGEDILKRALAYPTRQIAKNASVNGNTVINKNLIDTPLEVVECSLLSLSSRAFSQDLYGRYDVDTVGVDGIAVVQFLSWFIIYAPGWFLLQILEGWVFVLSIGDSLFQAFTTLVYHKVWGVWILMFTGSHENHKLELSGTRILLDSSNTQQAPNMVRARLDRACCSQGWASLFSIAQVSHMVTTSSDHSIIWINLNHVKRESFGNVRKQCKKLDEKICDLKKGDINENSRKQMIKLRAELDALSYKEELLWKQRAKALWLAEGDQNTAFFHAKANERRVKKEVRKLRNEAGRLETNQNAIRLIVQCYFADIFHSTRPPECVIRRVLDSMERRVTKAMNEAFTHPYVVEEITLALKQMHPLKWPGPDVLIPKCSNPENMIQFCPISLCNSAFVPGRLITDNVLIAYEINHFLSHKNHDKIGYASLKLDISKAYDRVEWNFLESVLHRLVSIGLQQECSKYYQTRTCRHSWCGGDKHEKYLGLPIIVGRLKREVFEGLKDRFWKKLNGWTTKQLSQAGRAVLIITVLQALPSYVMTCFAIPDGILKELEGMMAIFFWHGGGDNKIHWVAWHKLCQRKEEGRLGFRRLKEFNTAMLGKLVWRPIFPPKSLLGNTKVAALIDEQGRKEQLIREEFDSIDSKHILSIPLPREQRQDEIIWHFGKQGNFTVRNGYFLACQLSSEASSSVLVKKWGFLWRLHLPPKIKLFLSRVCFKAFPILENLNSRGLRLDSGCPLCGCLGEVTMHVLVNCSFARLVWVISGVPWRLTVTSTEGYRNMGTWNFLAS</sequence>
<reference evidence="2" key="2">
    <citation type="journal article" date="2024" name="Plant">
        <title>Genomic evolution and insights into agronomic trait innovations of Sesamum species.</title>
        <authorList>
            <person name="Miao H."/>
            <person name="Wang L."/>
            <person name="Qu L."/>
            <person name="Liu H."/>
            <person name="Sun Y."/>
            <person name="Le M."/>
            <person name="Wang Q."/>
            <person name="Wei S."/>
            <person name="Zheng Y."/>
            <person name="Lin W."/>
            <person name="Duan Y."/>
            <person name="Cao H."/>
            <person name="Xiong S."/>
            <person name="Wang X."/>
            <person name="Wei L."/>
            <person name="Li C."/>
            <person name="Ma Q."/>
            <person name="Ju M."/>
            <person name="Zhao R."/>
            <person name="Li G."/>
            <person name="Mu C."/>
            <person name="Tian Q."/>
            <person name="Mei H."/>
            <person name="Zhang T."/>
            <person name="Gao T."/>
            <person name="Zhang H."/>
        </authorList>
    </citation>
    <scope>NUCLEOTIDE SEQUENCE</scope>
    <source>
        <strain evidence="2">KEN1</strain>
    </source>
</reference>
<dbReference type="PANTHER" id="PTHR33116:SF86">
    <property type="entry name" value="REVERSE TRANSCRIPTASE DOMAIN-CONTAINING PROTEIN"/>
    <property type="match status" value="1"/>
</dbReference>
<dbReference type="PANTHER" id="PTHR33116">
    <property type="entry name" value="REVERSE TRANSCRIPTASE ZINC-BINDING DOMAIN-CONTAINING PROTEIN-RELATED-RELATED"/>
    <property type="match status" value="1"/>
</dbReference>
<accession>A0AAW2X4L3</accession>
<protein>
    <submittedName>
        <fullName evidence="2">Chaperonin 60 subunit beta 4, chloroplastic</fullName>
    </submittedName>
</protein>
<name>A0AAW2X4L3_9LAMI</name>
<evidence type="ECO:0000313" key="2">
    <source>
        <dbReference type="EMBL" id="KAL0449059.1"/>
    </source>
</evidence>
<dbReference type="EMBL" id="JACGWN010000005">
    <property type="protein sequence ID" value="KAL0449059.1"/>
    <property type="molecule type" value="Genomic_DNA"/>
</dbReference>
<gene>
    <name evidence="2" type="ORF">Slati_1462300</name>
</gene>
<proteinExistence type="predicted"/>
<dbReference type="InterPro" id="IPR026960">
    <property type="entry name" value="RVT-Znf"/>
</dbReference>